<comment type="subcellular location">
    <subcellularLocation>
        <location evidence="1">Endoplasmic reticulum</location>
    </subcellularLocation>
</comment>
<comment type="similarity">
    <text evidence="2 4">Belongs to the short-chain dehydrogenases/reductases (SDR) family.</text>
</comment>
<dbReference type="GO" id="GO:0005783">
    <property type="term" value="C:endoplasmic reticulum"/>
    <property type="evidence" value="ECO:0007669"/>
    <property type="project" value="UniProtKB-SubCell"/>
</dbReference>
<dbReference type="PRINTS" id="PR00081">
    <property type="entry name" value="GDHRDH"/>
</dbReference>
<dbReference type="Gene3D" id="3.40.50.720">
    <property type="entry name" value="NAD(P)-binding Rossmann-like Domain"/>
    <property type="match status" value="1"/>
</dbReference>
<name>A0A1I7YZ96_9BILA</name>
<keyword evidence="5" id="KW-1185">Reference proteome</keyword>
<dbReference type="Proteomes" id="UP000095287">
    <property type="component" value="Unplaced"/>
</dbReference>
<evidence type="ECO:0000313" key="6">
    <source>
        <dbReference type="WBParaSite" id="L893_g21193.t1"/>
    </source>
</evidence>
<dbReference type="InterPro" id="IPR020904">
    <property type="entry name" value="Sc_DH/Rdtase_CS"/>
</dbReference>
<sequence length="317" mass="35523">MLESLWQLFVWVLSSYVVVRVVKTLIIFARSIVAHFIWPEHDLTPYLDKWTVVTGGTDGIGRCYIDELANTRGVRKFYLLGRNPAKLEKVKKELVEKFNCEVKTSVFDFEKDDVETLPEELKTLDVGILINCAGIGPAQVADFSELPNNLPTSIYKVNLLTPTKMIELILPGMIKRDLGIVVNVSSMTCWRPLPYMSTYPASKAAVSFFSDTLAYELHGKSKVRIQCLVPLLVATKIASYDTDEANDIWVIDPRTYAKQAVHLIGQWSLAPGCFLHDVQVALGTLIGFPLFRAVFVPLVMLGVHKQRVAAYQAKKSS</sequence>
<dbReference type="PRINTS" id="PR00080">
    <property type="entry name" value="SDRFAMILY"/>
</dbReference>
<dbReference type="GO" id="GO:0016491">
    <property type="term" value="F:oxidoreductase activity"/>
    <property type="evidence" value="ECO:0007669"/>
    <property type="project" value="UniProtKB-KW"/>
</dbReference>
<proteinExistence type="inferred from homology"/>
<evidence type="ECO:0000256" key="2">
    <source>
        <dbReference type="ARBA" id="ARBA00006484"/>
    </source>
</evidence>
<dbReference type="InterPro" id="IPR036291">
    <property type="entry name" value="NAD(P)-bd_dom_sf"/>
</dbReference>
<evidence type="ECO:0000256" key="3">
    <source>
        <dbReference type="ARBA" id="ARBA00023002"/>
    </source>
</evidence>
<evidence type="ECO:0000313" key="5">
    <source>
        <dbReference type="Proteomes" id="UP000095287"/>
    </source>
</evidence>
<dbReference type="CDD" id="cd05356">
    <property type="entry name" value="17beta-HSD1_like_SDR_c"/>
    <property type="match status" value="1"/>
</dbReference>
<protein>
    <submittedName>
        <fullName evidence="6">Estradiol 17-beta-dehydrogenase 12</fullName>
    </submittedName>
</protein>
<dbReference type="PANTHER" id="PTHR43899:SF13">
    <property type="entry name" value="RH59310P"/>
    <property type="match status" value="1"/>
</dbReference>
<dbReference type="WBParaSite" id="L893_g21193.t1">
    <property type="protein sequence ID" value="L893_g21193.t1"/>
    <property type="gene ID" value="L893_g21193"/>
</dbReference>
<dbReference type="AlphaFoldDB" id="A0A1I7YZ96"/>
<accession>A0A1I7YZ96</accession>
<dbReference type="SUPFAM" id="SSF51735">
    <property type="entry name" value="NAD(P)-binding Rossmann-fold domains"/>
    <property type="match status" value="1"/>
</dbReference>
<keyword evidence="3" id="KW-0560">Oxidoreductase</keyword>
<evidence type="ECO:0000256" key="1">
    <source>
        <dbReference type="ARBA" id="ARBA00004240"/>
    </source>
</evidence>
<organism evidence="5 6">
    <name type="scientific">Steinernema glaseri</name>
    <dbReference type="NCBI Taxonomy" id="37863"/>
    <lineage>
        <taxon>Eukaryota</taxon>
        <taxon>Metazoa</taxon>
        <taxon>Ecdysozoa</taxon>
        <taxon>Nematoda</taxon>
        <taxon>Chromadorea</taxon>
        <taxon>Rhabditida</taxon>
        <taxon>Tylenchina</taxon>
        <taxon>Panagrolaimomorpha</taxon>
        <taxon>Strongyloidoidea</taxon>
        <taxon>Steinernematidae</taxon>
        <taxon>Steinernema</taxon>
    </lineage>
</organism>
<dbReference type="InterPro" id="IPR051019">
    <property type="entry name" value="VLCFA-Steroid_DH"/>
</dbReference>
<dbReference type="PROSITE" id="PS00061">
    <property type="entry name" value="ADH_SHORT"/>
    <property type="match status" value="1"/>
</dbReference>
<dbReference type="Pfam" id="PF00106">
    <property type="entry name" value="adh_short"/>
    <property type="match status" value="1"/>
</dbReference>
<reference evidence="6" key="1">
    <citation type="submission" date="2016-11" db="UniProtKB">
        <authorList>
            <consortium name="WormBaseParasite"/>
        </authorList>
    </citation>
    <scope>IDENTIFICATION</scope>
</reference>
<dbReference type="PANTHER" id="PTHR43899">
    <property type="entry name" value="RH59310P"/>
    <property type="match status" value="1"/>
</dbReference>
<dbReference type="InterPro" id="IPR002347">
    <property type="entry name" value="SDR_fam"/>
</dbReference>
<dbReference type="PIRSF" id="PIRSF000126">
    <property type="entry name" value="11-beta-HSD1"/>
    <property type="match status" value="1"/>
</dbReference>
<evidence type="ECO:0000256" key="4">
    <source>
        <dbReference type="RuleBase" id="RU000363"/>
    </source>
</evidence>